<keyword evidence="11" id="KW-0106">Calcium</keyword>
<keyword evidence="3 18" id="KW-1003">Cell membrane</keyword>
<dbReference type="InterPro" id="IPR000320">
    <property type="entry name" value="Hedgehog_signalling_dom"/>
</dbReference>
<keyword evidence="8 18" id="KW-0732">Signal</keyword>
<reference evidence="22" key="1">
    <citation type="submission" date="2017-11" db="EMBL/GenBank/DDBJ databases">
        <title>The sensing device of the deep-sea amphipod.</title>
        <authorList>
            <person name="Kobayashi H."/>
            <person name="Nagahama T."/>
            <person name="Arai W."/>
            <person name="Sasagawa Y."/>
            <person name="Umeda M."/>
            <person name="Hayashi T."/>
            <person name="Nikaido I."/>
            <person name="Watanabe H."/>
            <person name="Oguri K."/>
            <person name="Kitazato H."/>
            <person name="Fujioka K."/>
            <person name="Kido Y."/>
            <person name="Takami H."/>
        </authorList>
    </citation>
    <scope>NUCLEOTIDE SEQUENCE</scope>
    <source>
        <tissue evidence="22">Whole body</tissue>
    </source>
</reference>
<keyword evidence="15" id="KW-0504">Morphogen</keyword>
<dbReference type="GO" id="GO:0016740">
    <property type="term" value="F:transferase activity"/>
    <property type="evidence" value="ECO:0007669"/>
    <property type="project" value="UniProtKB-KW"/>
</dbReference>
<protein>
    <recommendedName>
        <fullName evidence="18">Hedgehog protein</fullName>
    </recommendedName>
</protein>
<dbReference type="GO" id="GO:0000139">
    <property type="term" value="C:Golgi membrane"/>
    <property type="evidence" value="ECO:0007669"/>
    <property type="project" value="UniProtKB-SubCell"/>
</dbReference>
<dbReference type="Pfam" id="PF01085">
    <property type="entry name" value="HH_signal"/>
    <property type="match status" value="1"/>
</dbReference>
<dbReference type="InterPro" id="IPR003587">
    <property type="entry name" value="Hint_dom_N"/>
</dbReference>
<evidence type="ECO:0000256" key="5">
    <source>
        <dbReference type="ARBA" id="ARBA00022679"/>
    </source>
</evidence>
<evidence type="ECO:0000256" key="15">
    <source>
        <dbReference type="ARBA" id="ARBA00023301"/>
    </source>
</evidence>
<evidence type="ECO:0000256" key="17">
    <source>
        <dbReference type="ARBA" id="ARBA00048589"/>
    </source>
</evidence>
<evidence type="ECO:0000256" key="10">
    <source>
        <dbReference type="ARBA" id="ARBA00022813"/>
    </source>
</evidence>
<feature type="signal peptide" evidence="20">
    <location>
        <begin position="1"/>
        <end position="26"/>
    </location>
</feature>
<evidence type="ECO:0000256" key="1">
    <source>
        <dbReference type="ARBA" id="ARBA00010649"/>
    </source>
</evidence>
<feature type="domain" description="Hint" evidence="21">
    <location>
        <begin position="200"/>
        <end position="344"/>
    </location>
</feature>
<dbReference type="EMBL" id="IACT01003205">
    <property type="protein sequence ID" value="LAC22454.1"/>
    <property type="molecule type" value="mRNA"/>
</dbReference>
<name>A0A6A7FVX1_9CRUS</name>
<dbReference type="InterPro" id="IPR036844">
    <property type="entry name" value="Hint_dom_sf"/>
</dbReference>
<dbReference type="GO" id="GO:0009653">
    <property type="term" value="P:anatomical structure morphogenesis"/>
    <property type="evidence" value="ECO:0007669"/>
    <property type="project" value="UniProtKB-KW"/>
</dbReference>
<comment type="function">
    <text evidence="16">The C-terminal part of the hedgehog protein precursor displays an autoproteolysis activity that results in the cleavage of the full-length protein into two parts (N-product and C-product). In addition, the C-terminal part displays a cholesterol transferase activity that results by the covalent attachment of a cholesterol moiety to the C-terminal of the newly generated N-product. Once cleaved, the C-product has no signaling activity and diffuses from the cell.</text>
</comment>
<evidence type="ECO:0000256" key="13">
    <source>
        <dbReference type="ARBA" id="ARBA00023139"/>
    </source>
</evidence>
<feature type="chain" id="PRO_5025582498" description="Hedgehog protein" evidence="20">
    <location>
        <begin position="27"/>
        <end position="526"/>
    </location>
</feature>
<evidence type="ECO:0000256" key="16">
    <source>
        <dbReference type="ARBA" id="ARBA00045369"/>
    </source>
</evidence>
<feature type="compositionally biased region" description="Low complexity" evidence="19">
    <location>
        <begin position="468"/>
        <end position="485"/>
    </location>
</feature>
<organism evidence="22">
    <name type="scientific">Hirondellea gigas</name>
    <dbReference type="NCBI Taxonomy" id="1518452"/>
    <lineage>
        <taxon>Eukaryota</taxon>
        <taxon>Metazoa</taxon>
        <taxon>Ecdysozoa</taxon>
        <taxon>Arthropoda</taxon>
        <taxon>Crustacea</taxon>
        <taxon>Multicrustacea</taxon>
        <taxon>Malacostraca</taxon>
        <taxon>Eumalacostraca</taxon>
        <taxon>Peracarida</taxon>
        <taxon>Amphipoda</taxon>
        <taxon>Amphilochidea</taxon>
        <taxon>Lysianassida</taxon>
        <taxon>Lysianassidira</taxon>
        <taxon>Lysianassoidea</taxon>
        <taxon>Lysianassidae</taxon>
        <taxon>Hirondellea</taxon>
    </lineage>
</organism>
<keyword evidence="2 18" id="KW-0217">Developmental protein</keyword>
<dbReference type="GO" id="GO:0007367">
    <property type="term" value="P:segment polarity determination"/>
    <property type="evidence" value="ECO:0007669"/>
    <property type="project" value="UniProtKB-KW"/>
</dbReference>
<keyword evidence="13" id="KW-0564">Palmitate</keyword>
<dbReference type="GO" id="GO:0007224">
    <property type="term" value="P:smoothened signaling pathway"/>
    <property type="evidence" value="ECO:0007669"/>
    <property type="project" value="TreeGrafter"/>
</dbReference>
<keyword evidence="4 18" id="KW-0645">Protease</keyword>
<dbReference type="SUPFAM" id="SSF51294">
    <property type="entry name" value="Hedgehog/intein (Hint) domain"/>
    <property type="match status" value="1"/>
</dbReference>
<keyword evidence="9 18" id="KW-0378">Hydrolase</keyword>
<evidence type="ECO:0000256" key="20">
    <source>
        <dbReference type="SAM" id="SignalP"/>
    </source>
</evidence>
<dbReference type="PANTHER" id="PTHR11889">
    <property type="entry name" value="HEDGEHOG"/>
    <property type="match status" value="1"/>
</dbReference>
<dbReference type="GO" id="GO:0016540">
    <property type="term" value="P:protein autoprocessing"/>
    <property type="evidence" value="ECO:0007669"/>
    <property type="project" value="InterPro"/>
</dbReference>
<dbReference type="Gene3D" id="3.30.1380.10">
    <property type="match status" value="1"/>
</dbReference>
<comment type="catalytic activity">
    <reaction evidence="17">
        <text>glycyl-L-cysteinyl-[protein] + cholesterol + H(+) = [protein]-C-terminal glycyl cholesterol ester + N-terminal L-cysteinyl-[protein]</text>
        <dbReference type="Rhea" id="RHEA:59504"/>
        <dbReference type="Rhea" id="RHEA-COMP:12707"/>
        <dbReference type="Rhea" id="RHEA-COMP:15369"/>
        <dbReference type="Rhea" id="RHEA-COMP:15374"/>
        <dbReference type="ChEBI" id="CHEBI:15378"/>
        <dbReference type="ChEBI" id="CHEBI:16113"/>
        <dbReference type="ChEBI" id="CHEBI:65250"/>
        <dbReference type="ChEBI" id="CHEBI:143135"/>
        <dbReference type="ChEBI" id="CHEBI:143140"/>
    </reaction>
    <physiologicalReaction direction="left-to-right" evidence="17">
        <dbReference type="Rhea" id="RHEA:59505"/>
    </physiologicalReaction>
</comment>
<evidence type="ECO:0000313" key="22">
    <source>
        <dbReference type="EMBL" id="LAC22454.1"/>
    </source>
</evidence>
<dbReference type="GO" id="GO:0005113">
    <property type="term" value="F:patched binding"/>
    <property type="evidence" value="ECO:0007669"/>
    <property type="project" value="TreeGrafter"/>
</dbReference>
<dbReference type="InterPro" id="IPR001657">
    <property type="entry name" value="Hedgehog"/>
</dbReference>
<dbReference type="SMART" id="SM00306">
    <property type="entry name" value="HintN"/>
    <property type="match status" value="1"/>
</dbReference>
<dbReference type="GO" id="GO:0010468">
    <property type="term" value="P:regulation of gene expression"/>
    <property type="evidence" value="ECO:0007669"/>
    <property type="project" value="TreeGrafter"/>
</dbReference>
<dbReference type="InterPro" id="IPR050387">
    <property type="entry name" value="Hedgehog_Signaling"/>
</dbReference>
<evidence type="ECO:0000256" key="7">
    <source>
        <dbReference type="ARBA" id="ARBA00022723"/>
    </source>
</evidence>
<comment type="subcellular location">
    <molecule>Sonic hedgehog protein</molecule>
    <subcellularLocation>
        <location evidence="18">Endoplasmic reticulum membrane</location>
    </subcellularLocation>
    <subcellularLocation>
        <location evidence="18">Golgi apparatus membrane</location>
    </subcellularLocation>
</comment>
<dbReference type="Pfam" id="PF01079">
    <property type="entry name" value="Hint"/>
    <property type="match status" value="2"/>
</dbReference>
<dbReference type="Gene3D" id="2.170.16.10">
    <property type="entry name" value="Hedgehog/Intein (Hint) domain"/>
    <property type="match status" value="1"/>
</dbReference>
<comment type="subcellular location">
    <molecule>Protein hedgehog N-product</molecule>
    <subcellularLocation>
        <location evidence="18">Cell membrane</location>
        <topology evidence="18">Lipid-anchor</topology>
    </subcellularLocation>
</comment>
<keyword evidence="7" id="KW-0479">Metal-binding</keyword>
<feature type="region of interest" description="Disordered" evidence="19">
    <location>
        <begin position="464"/>
        <end position="490"/>
    </location>
</feature>
<evidence type="ECO:0000256" key="19">
    <source>
        <dbReference type="SAM" id="MobiDB-lite"/>
    </source>
</evidence>
<dbReference type="GO" id="GO:0016015">
    <property type="term" value="F:morphogen activity"/>
    <property type="evidence" value="ECO:0007669"/>
    <property type="project" value="UniProtKB-KW"/>
</dbReference>
<keyword evidence="18" id="KW-0256">Endoplasmic reticulum</keyword>
<dbReference type="PRINTS" id="PR00632">
    <property type="entry name" value="SONICHHOG"/>
</dbReference>
<dbReference type="GO" id="GO:0005615">
    <property type="term" value="C:extracellular space"/>
    <property type="evidence" value="ECO:0007669"/>
    <property type="project" value="TreeGrafter"/>
</dbReference>
<evidence type="ECO:0000256" key="18">
    <source>
        <dbReference type="RuleBase" id="RU280812"/>
    </source>
</evidence>
<keyword evidence="5" id="KW-0808">Transferase</keyword>
<dbReference type="GO" id="GO:0005789">
    <property type="term" value="C:endoplasmic reticulum membrane"/>
    <property type="evidence" value="ECO:0007669"/>
    <property type="project" value="UniProtKB-SubCell"/>
</dbReference>
<evidence type="ECO:0000256" key="6">
    <source>
        <dbReference type="ARBA" id="ARBA00022716"/>
    </source>
</evidence>
<comment type="similarity">
    <text evidence="1 18">Belongs to the hedgehog family.</text>
</comment>
<dbReference type="GO" id="GO:0008233">
    <property type="term" value="F:peptidase activity"/>
    <property type="evidence" value="ECO:0007669"/>
    <property type="project" value="UniProtKB-UniRule"/>
</dbReference>
<dbReference type="SUPFAM" id="SSF55166">
    <property type="entry name" value="Hedgehog/DD-peptidase"/>
    <property type="match status" value="1"/>
</dbReference>
<dbReference type="GO" id="GO:0005886">
    <property type="term" value="C:plasma membrane"/>
    <property type="evidence" value="ECO:0007669"/>
    <property type="project" value="UniProtKB-SubCell"/>
</dbReference>
<keyword evidence="18" id="KW-0333">Golgi apparatus</keyword>
<dbReference type="AlphaFoldDB" id="A0A6A7FVX1"/>
<keyword evidence="12 18" id="KW-0472">Membrane</keyword>
<dbReference type="PANTHER" id="PTHR11889:SF31">
    <property type="entry name" value="PROTEIN HEDGEHOG"/>
    <property type="match status" value="1"/>
</dbReference>
<evidence type="ECO:0000256" key="8">
    <source>
        <dbReference type="ARBA" id="ARBA00022729"/>
    </source>
</evidence>
<keyword evidence="14" id="KW-0449">Lipoprotein</keyword>
<evidence type="ECO:0000259" key="21">
    <source>
        <dbReference type="SMART" id="SM00306"/>
    </source>
</evidence>
<evidence type="ECO:0000256" key="11">
    <source>
        <dbReference type="ARBA" id="ARBA00022837"/>
    </source>
</evidence>
<evidence type="ECO:0000256" key="3">
    <source>
        <dbReference type="ARBA" id="ARBA00022475"/>
    </source>
</evidence>
<evidence type="ECO:0000256" key="9">
    <source>
        <dbReference type="ARBA" id="ARBA00022801"/>
    </source>
</evidence>
<accession>A0A6A7FVX1</accession>
<evidence type="ECO:0000256" key="12">
    <source>
        <dbReference type="ARBA" id="ARBA00023136"/>
    </source>
</evidence>
<keyword evidence="6" id="KW-0709">Segmentation polarity protein</keyword>
<sequence length="526" mass="58639">MWRDAVARACACALVLLLVRNTFVHCCGPGRGGARRRSTRKLMPLIFKEHVPNVYENTLGASGLTEGAITRDSSRFQDLVPNYNPDIIFRDDEGTGADRIMTERCKERLDTLAISVMNQWPGVRLRVKESWEEDHTKHSSHSLHYEGRAVDLATSDSDRSKYGMLARLAVEAGFDWVYYEARSHVHCSVKSESPALNRLGGCFPGASTVRTPAGSKPVSSLRQGELVEVMDSYGATTFSPALIMIHANPEATANFLQLTTQSSRVINITPSHLLMVITITDEGHHNSFTVADGTWNQSWLINNNNNTNVTHPQKFQASDSDVRTLVRTKFAGQVREGDFVLVERDVDDGLDLFNDKLVVGGNKTTSNLLVKGRAAEKHHSGLTLDRVVKVRGVEQGGVFAPLTYEGNVIIDGAVVSCYAIIDSQTLAHWSFLPVRVYYRIKDFILYTLETLRLLQVPDPHLDYETKVKGPSQQSQRKSKSVSPSPTHSNSINIHDQIEVEDVSIHWYPKYLYALAKQILPKHMLAS</sequence>
<proteinExistence type="evidence at transcript level"/>
<dbReference type="GO" id="GO:0005509">
    <property type="term" value="F:calcium ion binding"/>
    <property type="evidence" value="ECO:0007669"/>
    <property type="project" value="TreeGrafter"/>
</dbReference>
<dbReference type="InterPro" id="IPR009045">
    <property type="entry name" value="Zn_M74/Hedgehog-like"/>
</dbReference>
<evidence type="ECO:0000256" key="14">
    <source>
        <dbReference type="ARBA" id="ARBA00023288"/>
    </source>
</evidence>
<dbReference type="InterPro" id="IPR001767">
    <property type="entry name" value="Hedgehog_Hint"/>
</dbReference>
<dbReference type="GO" id="GO:0001708">
    <property type="term" value="P:cell fate specification"/>
    <property type="evidence" value="ECO:0007669"/>
    <property type="project" value="TreeGrafter"/>
</dbReference>
<keyword evidence="10 18" id="KW-0068">Autocatalytic cleavage</keyword>
<dbReference type="FunFam" id="3.30.1380.10:FF:000001">
    <property type="entry name" value="Indian hedgehog"/>
    <property type="match status" value="1"/>
</dbReference>
<evidence type="ECO:0000256" key="4">
    <source>
        <dbReference type="ARBA" id="ARBA00022670"/>
    </source>
</evidence>
<comment type="function">
    <molecule>Protein hedgehog N-product</molecule>
    <text evidence="18">The dually lipidated hedgehog protein N-product is a morphogen which is essential for a variety of patterning events during development.</text>
</comment>
<evidence type="ECO:0000256" key="2">
    <source>
        <dbReference type="ARBA" id="ARBA00022473"/>
    </source>
</evidence>
<comment type="function">
    <molecule>Protein hedgehog</molecule>
    <text evidence="18">The C-terminal part of the hedgehog protein precursor displays an autoproteolysis activity that results in the cleavage of the full-length protein into two parts (N-product and C-product). In addition, the C-terminal part displays a cholesterol transferase activity that results by the covalent attachment of a cholesterol moiety to the C-terminal of the newly generated N-product.</text>
</comment>
<dbReference type="GO" id="GO:0007267">
    <property type="term" value="P:cell-cell signaling"/>
    <property type="evidence" value="ECO:0007669"/>
    <property type="project" value="InterPro"/>
</dbReference>
<dbReference type="CDD" id="cd00081">
    <property type="entry name" value="Hint"/>
    <property type="match status" value="1"/>
</dbReference>